<accession>A0A3S2VMY5</accession>
<keyword evidence="2" id="KW-0808">Transferase</keyword>
<dbReference type="Gene3D" id="3.30.1460.30">
    <property type="entry name" value="YgaC/TfoX-N like chaperone"/>
    <property type="match status" value="1"/>
</dbReference>
<comment type="caution">
    <text evidence="2">The sequence shown here is derived from an EMBL/GenBank/DDBJ whole genome shotgun (WGS) entry which is preliminary data.</text>
</comment>
<dbReference type="RefSeq" id="WP_127768172.1">
    <property type="nucleotide sequence ID" value="NZ_SADE01000004.1"/>
</dbReference>
<reference evidence="3" key="1">
    <citation type="submission" date="2019-01" db="EMBL/GenBank/DDBJ databases">
        <title>Gri0909 isolated from a small marine red alga.</title>
        <authorList>
            <person name="Kim J."/>
            <person name="Jeong S.E."/>
            <person name="Jeon C.O."/>
        </authorList>
    </citation>
    <scope>NUCLEOTIDE SEQUENCE [LARGE SCALE GENOMIC DNA]</scope>
    <source>
        <strain evidence="3">Gri0909</strain>
    </source>
</reference>
<dbReference type="Pfam" id="PF04993">
    <property type="entry name" value="TfoX_N"/>
    <property type="match status" value="1"/>
</dbReference>
<keyword evidence="2" id="KW-0489">Methyltransferase</keyword>
<feature type="domain" description="TfoX N-terminal" evidence="1">
    <location>
        <begin position="15"/>
        <end position="107"/>
    </location>
</feature>
<keyword evidence="3" id="KW-1185">Reference proteome</keyword>
<dbReference type="InterPro" id="IPR007076">
    <property type="entry name" value="TfoX_N"/>
</dbReference>
<evidence type="ECO:0000313" key="2">
    <source>
        <dbReference type="EMBL" id="RVU34142.1"/>
    </source>
</evidence>
<protein>
    <submittedName>
        <fullName evidence="2">RNA methyltransferase</fullName>
    </submittedName>
</protein>
<dbReference type="EMBL" id="SADE01000004">
    <property type="protein sequence ID" value="RVU34142.1"/>
    <property type="molecule type" value="Genomic_DNA"/>
</dbReference>
<sequence length="114" mass="12432">MAYDEELTARMRSFVEGLEGVSEKKMMGGMCFLLNGHMIGGADRSKTGQGRFLFRVGKPNDNKAATMPGAEPLMQGGKRLTGLFFVAEDICDDTVMKEWMSLAIDHALSLPAKA</sequence>
<dbReference type="Proteomes" id="UP000287447">
    <property type="component" value="Unassembled WGS sequence"/>
</dbReference>
<name>A0A3S2VMY5_9PROT</name>
<evidence type="ECO:0000259" key="1">
    <source>
        <dbReference type="Pfam" id="PF04993"/>
    </source>
</evidence>
<gene>
    <name evidence="2" type="ORF">EOI86_23820</name>
</gene>
<proteinExistence type="predicted"/>
<dbReference type="OrthoDB" id="214902at2"/>
<organism evidence="2 3">
    <name type="scientific">Hwanghaeella grinnelliae</name>
    <dbReference type="NCBI Taxonomy" id="2500179"/>
    <lineage>
        <taxon>Bacteria</taxon>
        <taxon>Pseudomonadati</taxon>
        <taxon>Pseudomonadota</taxon>
        <taxon>Alphaproteobacteria</taxon>
        <taxon>Rhodospirillales</taxon>
        <taxon>Rhodospirillaceae</taxon>
        <taxon>Hwanghaeella</taxon>
    </lineage>
</organism>
<dbReference type="GO" id="GO:0008168">
    <property type="term" value="F:methyltransferase activity"/>
    <property type="evidence" value="ECO:0007669"/>
    <property type="project" value="UniProtKB-KW"/>
</dbReference>
<dbReference type="SUPFAM" id="SSF159894">
    <property type="entry name" value="YgaC/TfoX-N like"/>
    <property type="match status" value="1"/>
</dbReference>
<dbReference type="GO" id="GO:0032259">
    <property type="term" value="P:methylation"/>
    <property type="evidence" value="ECO:0007669"/>
    <property type="project" value="UniProtKB-KW"/>
</dbReference>
<evidence type="ECO:0000313" key="3">
    <source>
        <dbReference type="Proteomes" id="UP000287447"/>
    </source>
</evidence>
<dbReference type="AlphaFoldDB" id="A0A3S2VMY5"/>